<evidence type="ECO:0000313" key="1">
    <source>
        <dbReference type="EMBL" id="RCW74361.1"/>
    </source>
</evidence>
<dbReference type="NCBIfam" id="TIGR02574">
    <property type="entry name" value="stabl_TIGR02574"/>
    <property type="match status" value="1"/>
</dbReference>
<dbReference type="InterPro" id="IPR013406">
    <property type="entry name" value="CHP02574_addiction_mod"/>
</dbReference>
<dbReference type="EMBL" id="QPJK01000002">
    <property type="protein sequence ID" value="RCW74361.1"/>
    <property type="molecule type" value="Genomic_DNA"/>
</dbReference>
<accession>A0A368Y244</accession>
<protein>
    <submittedName>
        <fullName evidence="1">Putative addiction module component (TIGR02574 family)</fullName>
    </submittedName>
</protein>
<sequence>MARGLEYAFGMTTTAQTYRDLPLAERIELVEDIWDSIAQDTPALDLTDAHRDELRRRLDAHRADPSSSLVWESARAELLQRSV</sequence>
<comment type="caution">
    <text evidence="1">The sequence shown here is derived from an EMBL/GenBank/DDBJ whole genome shotgun (WGS) entry which is preliminary data.</text>
</comment>
<evidence type="ECO:0000313" key="2">
    <source>
        <dbReference type="Proteomes" id="UP000252884"/>
    </source>
</evidence>
<dbReference type="Pfam" id="PF09720">
    <property type="entry name" value="Unstab_antitox"/>
    <property type="match status" value="1"/>
</dbReference>
<name>A0A368Y244_9BURK</name>
<reference evidence="1 2" key="1">
    <citation type="submission" date="2018-07" db="EMBL/GenBank/DDBJ databases">
        <title>Genomic Encyclopedia of Type Strains, Phase IV (KMG-IV): sequencing the most valuable type-strain genomes for metagenomic binning, comparative biology and taxonomic classification.</title>
        <authorList>
            <person name="Goeker M."/>
        </authorList>
    </citation>
    <scope>NUCLEOTIDE SEQUENCE [LARGE SCALE GENOMIC DNA]</scope>
    <source>
        <strain evidence="1 2">DSM 21634</strain>
    </source>
</reference>
<gene>
    <name evidence="1" type="ORF">DES41_102684</name>
</gene>
<keyword evidence="2" id="KW-1185">Reference proteome</keyword>
<proteinExistence type="predicted"/>
<dbReference type="AlphaFoldDB" id="A0A368Y244"/>
<dbReference type="Proteomes" id="UP000252884">
    <property type="component" value="Unassembled WGS sequence"/>
</dbReference>
<organism evidence="1 2">
    <name type="scientific">Pseudorhodoferax soli</name>
    <dbReference type="NCBI Taxonomy" id="545864"/>
    <lineage>
        <taxon>Bacteria</taxon>
        <taxon>Pseudomonadati</taxon>
        <taxon>Pseudomonadota</taxon>
        <taxon>Betaproteobacteria</taxon>
        <taxon>Burkholderiales</taxon>
        <taxon>Comamonadaceae</taxon>
    </lineage>
</organism>